<evidence type="ECO:0000313" key="3">
    <source>
        <dbReference type="Proteomes" id="UP001165561"/>
    </source>
</evidence>
<dbReference type="Proteomes" id="UP001165561">
    <property type="component" value="Unassembled WGS sequence"/>
</dbReference>
<comment type="caution">
    <text evidence="2">The sequence shown here is derived from an EMBL/GenBank/DDBJ whole genome shotgun (WGS) entry which is preliminary data.</text>
</comment>
<gene>
    <name evidence="2" type="ORF">PU560_08765</name>
</gene>
<feature type="region of interest" description="Disordered" evidence="1">
    <location>
        <begin position="19"/>
        <end position="78"/>
    </location>
</feature>
<evidence type="ECO:0000256" key="1">
    <source>
        <dbReference type="SAM" id="MobiDB-lite"/>
    </source>
</evidence>
<protein>
    <recommendedName>
        <fullName evidence="4">Lipoprotein</fullName>
    </recommendedName>
</protein>
<reference evidence="2" key="1">
    <citation type="submission" date="2023-02" db="EMBL/GenBank/DDBJ databases">
        <title>Georgenia sp.10Sc9-8, isolated from a soil sample collected from the Taklamakan desert.</title>
        <authorList>
            <person name="Liu S."/>
        </authorList>
    </citation>
    <scope>NUCLEOTIDE SEQUENCE</scope>
    <source>
        <strain evidence="2">10Sc9-8</strain>
    </source>
</reference>
<organism evidence="2 3">
    <name type="scientific">Georgenia halotolerans</name>
    <dbReference type="NCBI Taxonomy" id="3028317"/>
    <lineage>
        <taxon>Bacteria</taxon>
        <taxon>Bacillati</taxon>
        <taxon>Actinomycetota</taxon>
        <taxon>Actinomycetes</taxon>
        <taxon>Micrococcales</taxon>
        <taxon>Bogoriellaceae</taxon>
        <taxon>Georgenia</taxon>
    </lineage>
</organism>
<name>A0ABT5TWW8_9MICO</name>
<evidence type="ECO:0008006" key="4">
    <source>
        <dbReference type="Google" id="ProtNLM"/>
    </source>
</evidence>
<dbReference type="PROSITE" id="PS51257">
    <property type="entry name" value="PROKAR_LIPOPROTEIN"/>
    <property type="match status" value="1"/>
</dbReference>
<proteinExistence type="predicted"/>
<evidence type="ECO:0000313" key="2">
    <source>
        <dbReference type="EMBL" id="MDD9206556.1"/>
    </source>
</evidence>
<dbReference type="EMBL" id="JARACI010000918">
    <property type="protein sequence ID" value="MDD9206556.1"/>
    <property type="molecule type" value="Genomic_DNA"/>
</dbReference>
<keyword evidence="3" id="KW-1185">Reference proteome</keyword>
<sequence>MATTRQWSWALVLAVLLGGCSPSDPEQSADRSNDPPAGADLSDGSEQSADGSDDPPAGPDLSDGSEQSADGPRDPLAHVDLSDASAAQVAELSDRTVTRDEYEAAFQRYGDCMSAAGFEVQYVGLTDHVHHYVVSNAAVEDGADAECYEAEYHYVDMLWQGNDLVQNARDAAPAAPVMQECLRERGIEPGDTAGEVDNQLRQAGIDLSQCLQ</sequence>
<accession>A0ABT5TWW8</accession>